<dbReference type="InterPro" id="IPR001005">
    <property type="entry name" value="SANT/Myb"/>
</dbReference>
<accession>A0A9D4ZPX3</accession>
<dbReference type="EMBL" id="JABFUD020000004">
    <property type="protein sequence ID" value="KAI5080770.1"/>
    <property type="molecule type" value="Genomic_DNA"/>
</dbReference>
<dbReference type="OrthoDB" id="2143914at2759"/>
<dbReference type="SUPFAM" id="SSF46689">
    <property type="entry name" value="Homeodomain-like"/>
    <property type="match status" value="1"/>
</dbReference>
<dbReference type="SMART" id="SM00717">
    <property type="entry name" value="SANT"/>
    <property type="match status" value="2"/>
</dbReference>
<dbReference type="Gene3D" id="1.10.10.60">
    <property type="entry name" value="Homeodomain-like"/>
    <property type="match status" value="2"/>
</dbReference>
<dbReference type="GO" id="GO:0000981">
    <property type="term" value="F:DNA-binding transcription factor activity, RNA polymerase II-specific"/>
    <property type="evidence" value="ECO:0007669"/>
    <property type="project" value="TreeGrafter"/>
</dbReference>
<feature type="domain" description="SANT" evidence="2">
    <location>
        <begin position="158"/>
        <end position="208"/>
    </location>
</feature>
<dbReference type="Proteomes" id="UP000886520">
    <property type="component" value="Chromosome 4"/>
</dbReference>
<gene>
    <name evidence="4" type="ORF">GOP47_0003953</name>
</gene>
<feature type="domain" description="HTH myb-type" evidence="3">
    <location>
        <begin position="109"/>
        <end position="156"/>
    </location>
</feature>
<dbReference type="AlphaFoldDB" id="A0A9D4ZPX3"/>
<dbReference type="InterPro" id="IPR017884">
    <property type="entry name" value="SANT_dom"/>
</dbReference>
<dbReference type="InterPro" id="IPR017930">
    <property type="entry name" value="Myb_dom"/>
</dbReference>
<keyword evidence="5" id="KW-1185">Reference proteome</keyword>
<dbReference type="PROSITE" id="PS50090">
    <property type="entry name" value="MYB_LIKE"/>
    <property type="match status" value="2"/>
</dbReference>
<dbReference type="Pfam" id="PF00249">
    <property type="entry name" value="Myb_DNA-binding"/>
    <property type="match status" value="2"/>
</dbReference>
<evidence type="ECO:0000313" key="4">
    <source>
        <dbReference type="EMBL" id="KAI5080770.1"/>
    </source>
</evidence>
<dbReference type="PANTHER" id="PTHR45614:SF76">
    <property type="entry name" value="TRANSCRIPTION FACTOR MYB124"/>
    <property type="match status" value="1"/>
</dbReference>
<name>A0A9D4ZPX3_ADICA</name>
<dbReference type="GO" id="GO:0000978">
    <property type="term" value="F:RNA polymerase II cis-regulatory region sequence-specific DNA binding"/>
    <property type="evidence" value="ECO:0007669"/>
    <property type="project" value="TreeGrafter"/>
</dbReference>
<dbReference type="InterPro" id="IPR009057">
    <property type="entry name" value="Homeodomain-like_sf"/>
</dbReference>
<evidence type="ECO:0000259" key="1">
    <source>
        <dbReference type="PROSITE" id="PS50090"/>
    </source>
</evidence>
<dbReference type="PROSITE" id="PS51294">
    <property type="entry name" value="HTH_MYB"/>
    <property type="match status" value="2"/>
</dbReference>
<feature type="domain" description="Myb-like" evidence="1">
    <location>
        <begin position="153"/>
        <end position="203"/>
    </location>
</feature>
<proteinExistence type="predicted"/>
<evidence type="ECO:0000259" key="2">
    <source>
        <dbReference type="PROSITE" id="PS51293"/>
    </source>
</evidence>
<dbReference type="InterPro" id="IPR050560">
    <property type="entry name" value="MYB_TF"/>
</dbReference>
<organism evidence="4 5">
    <name type="scientific">Adiantum capillus-veneris</name>
    <name type="common">Maidenhair fern</name>
    <dbReference type="NCBI Taxonomy" id="13818"/>
    <lineage>
        <taxon>Eukaryota</taxon>
        <taxon>Viridiplantae</taxon>
        <taxon>Streptophyta</taxon>
        <taxon>Embryophyta</taxon>
        <taxon>Tracheophyta</taxon>
        <taxon>Polypodiopsida</taxon>
        <taxon>Polypodiidae</taxon>
        <taxon>Polypodiales</taxon>
        <taxon>Pteridineae</taxon>
        <taxon>Pteridaceae</taxon>
        <taxon>Vittarioideae</taxon>
        <taxon>Adiantum</taxon>
    </lineage>
</organism>
<comment type="caution">
    <text evidence="4">The sequence shown here is derived from an EMBL/GenBank/DDBJ whole genome shotgun (WGS) entry which is preliminary data.</text>
</comment>
<dbReference type="CDD" id="cd00167">
    <property type="entry name" value="SANT"/>
    <property type="match status" value="2"/>
</dbReference>
<dbReference type="GO" id="GO:0005634">
    <property type="term" value="C:nucleus"/>
    <property type="evidence" value="ECO:0007669"/>
    <property type="project" value="TreeGrafter"/>
</dbReference>
<dbReference type="PROSITE" id="PS51293">
    <property type="entry name" value="SANT"/>
    <property type="match status" value="1"/>
</dbReference>
<dbReference type="PANTHER" id="PTHR45614">
    <property type="entry name" value="MYB PROTEIN-RELATED"/>
    <property type="match status" value="1"/>
</dbReference>
<sequence>MSFACECDRVRWLVPLSGSHYIHHLKASRIRLSSLQAYVPVECLLQKIREACSNAVARDGWWNHEMVLGLEASALPSMLSRTNFVSKKAAFSQPASSHVRISPDPHVVFTEQEDDLLKELVKRHGTKKWHIIAVKMQNKNPRDCRTRWQTYLNTCMNKSTWNADEDRLLLEGHNAYGNRWTEIAKLVPGRTDNAVKNRYNALCKKRCRKSKLTNTIGLSSLDTLVQHTNKDSKQAEILLEWGHDRKETSCCLAKLTSKEALTNVPRSQEFVCNQTHPFSCIGASKKPKVLNTATTDTFLMQEVKDVGNSMSPRDRRAELEEVMGWLTARTPTPECDERNRSAPLVGSSMMQKNLATPQLKHEKLVSNMGSKIEEQERTNMSVRGESQAAVHPDVEDLVFLLVGDGAKPFWNAKREPTCDIPCSFPGCNSSVPNNADVTTKINGGEFYSIEPRAL</sequence>
<protein>
    <submittedName>
        <fullName evidence="4">Uncharacterized protein</fullName>
    </submittedName>
</protein>
<feature type="domain" description="HTH myb-type" evidence="3">
    <location>
        <begin position="157"/>
        <end position="207"/>
    </location>
</feature>
<feature type="domain" description="Myb-like" evidence="1">
    <location>
        <begin position="109"/>
        <end position="152"/>
    </location>
</feature>
<evidence type="ECO:0000313" key="5">
    <source>
        <dbReference type="Proteomes" id="UP000886520"/>
    </source>
</evidence>
<reference evidence="4" key="1">
    <citation type="submission" date="2021-01" db="EMBL/GenBank/DDBJ databases">
        <title>Adiantum capillus-veneris genome.</title>
        <authorList>
            <person name="Fang Y."/>
            <person name="Liao Q."/>
        </authorList>
    </citation>
    <scope>NUCLEOTIDE SEQUENCE</scope>
    <source>
        <strain evidence="4">H3</strain>
        <tissue evidence="4">Leaf</tissue>
    </source>
</reference>
<evidence type="ECO:0000259" key="3">
    <source>
        <dbReference type="PROSITE" id="PS51294"/>
    </source>
</evidence>